<accession>A0AAW1Y6W0</accession>
<feature type="coiled-coil region" evidence="1">
    <location>
        <begin position="11"/>
        <end position="45"/>
    </location>
</feature>
<organism evidence="3 4">
    <name type="scientific">Rubus argutus</name>
    <name type="common">Southern blackberry</name>
    <dbReference type="NCBI Taxonomy" id="59490"/>
    <lineage>
        <taxon>Eukaryota</taxon>
        <taxon>Viridiplantae</taxon>
        <taxon>Streptophyta</taxon>
        <taxon>Embryophyta</taxon>
        <taxon>Tracheophyta</taxon>
        <taxon>Spermatophyta</taxon>
        <taxon>Magnoliopsida</taxon>
        <taxon>eudicotyledons</taxon>
        <taxon>Gunneridae</taxon>
        <taxon>Pentapetalae</taxon>
        <taxon>rosids</taxon>
        <taxon>fabids</taxon>
        <taxon>Rosales</taxon>
        <taxon>Rosaceae</taxon>
        <taxon>Rosoideae</taxon>
        <taxon>Rosoideae incertae sedis</taxon>
        <taxon>Rubus</taxon>
    </lineage>
</organism>
<evidence type="ECO:0000256" key="1">
    <source>
        <dbReference type="SAM" id="Coils"/>
    </source>
</evidence>
<evidence type="ECO:0000259" key="2">
    <source>
        <dbReference type="PROSITE" id="PS50011"/>
    </source>
</evidence>
<dbReference type="Gene3D" id="3.30.200.20">
    <property type="entry name" value="Phosphorylase Kinase, domain 1"/>
    <property type="match status" value="1"/>
</dbReference>
<evidence type="ECO:0000313" key="3">
    <source>
        <dbReference type="EMBL" id="KAK9944126.1"/>
    </source>
</evidence>
<dbReference type="PANTHER" id="PTHR44329">
    <property type="entry name" value="SERINE/THREONINE-PROTEIN KINASE TNNI3K-RELATED"/>
    <property type="match status" value="1"/>
</dbReference>
<dbReference type="EMBL" id="JBEDUW010000002">
    <property type="protein sequence ID" value="KAK9944126.1"/>
    <property type="molecule type" value="Genomic_DNA"/>
</dbReference>
<protein>
    <recommendedName>
        <fullName evidence="2">Protein kinase domain-containing protein</fullName>
    </recommendedName>
</protein>
<dbReference type="PIRSF" id="PIRSF000654">
    <property type="entry name" value="Integrin-linked_kinase"/>
    <property type="match status" value="1"/>
</dbReference>
<dbReference type="InterPro" id="IPR051681">
    <property type="entry name" value="Ser/Thr_Kinases-Pseudokinases"/>
</dbReference>
<dbReference type="InterPro" id="IPR011009">
    <property type="entry name" value="Kinase-like_dom_sf"/>
</dbReference>
<sequence>MEEQREDFRAAAKNKIDIKSLDDQLQKLLEKVRIIEEKKKEKETVYEWEIDPEKLVLEKAFAHGTFATVYRGLYNGQQVAVKVLELGEEGERRRAEFQREVSVWYKLDHPNITKCIGATTQIGISPLNNSDCVITEYLCGGTLKSYLIKHRKRKLSFETVLQLALDVARGLRYLHSKNIVHRDVKTENLILDKHGKVKIADFGVARLQASNLSEMTGNTGTPGYMAPEVLESKPYDKKCDVYSFGICLWEIFCCRMPYANYAFSELTSGVVYKDLRLEIPKGCPRSLAKVMKRCWDAEPSKRPEMEEVVTMLEGIDVSKKPLGCFCFFMPNTK</sequence>
<dbReference type="CDD" id="cd13999">
    <property type="entry name" value="STKc_MAP3K-like"/>
    <property type="match status" value="1"/>
</dbReference>
<dbReference type="InterPro" id="IPR000719">
    <property type="entry name" value="Prot_kinase_dom"/>
</dbReference>
<name>A0AAW1Y6W0_RUBAR</name>
<proteinExistence type="predicted"/>
<dbReference type="SUPFAM" id="SSF56112">
    <property type="entry name" value="Protein kinase-like (PK-like)"/>
    <property type="match status" value="1"/>
</dbReference>
<dbReference type="Proteomes" id="UP001457282">
    <property type="component" value="Unassembled WGS sequence"/>
</dbReference>
<dbReference type="Gene3D" id="1.10.510.10">
    <property type="entry name" value="Transferase(Phosphotransferase) domain 1"/>
    <property type="match status" value="1"/>
</dbReference>
<gene>
    <name evidence="3" type="ORF">M0R45_009708</name>
</gene>
<dbReference type="PROSITE" id="PS50011">
    <property type="entry name" value="PROTEIN_KINASE_DOM"/>
    <property type="match status" value="1"/>
</dbReference>
<keyword evidence="1" id="KW-0175">Coiled coil</keyword>
<keyword evidence="4" id="KW-1185">Reference proteome</keyword>
<feature type="domain" description="Protein kinase" evidence="2">
    <location>
        <begin position="55"/>
        <end position="315"/>
    </location>
</feature>
<dbReference type="Pfam" id="PF07714">
    <property type="entry name" value="PK_Tyr_Ser-Thr"/>
    <property type="match status" value="1"/>
</dbReference>
<dbReference type="InterPro" id="IPR001245">
    <property type="entry name" value="Ser-Thr/Tyr_kinase_cat_dom"/>
</dbReference>
<evidence type="ECO:0000313" key="4">
    <source>
        <dbReference type="Proteomes" id="UP001457282"/>
    </source>
</evidence>
<dbReference type="AlphaFoldDB" id="A0AAW1Y6W0"/>
<dbReference type="PANTHER" id="PTHR44329:SF280">
    <property type="entry name" value="PROTEIN KINASE"/>
    <property type="match status" value="1"/>
</dbReference>
<dbReference type="PRINTS" id="PR00109">
    <property type="entry name" value="TYRKINASE"/>
</dbReference>
<dbReference type="GO" id="GO:0004674">
    <property type="term" value="F:protein serine/threonine kinase activity"/>
    <property type="evidence" value="ECO:0007669"/>
    <property type="project" value="TreeGrafter"/>
</dbReference>
<dbReference type="SMART" id="SM00220">
    <property type="entry name" value="S_TKc"/>
    <property type="match status" value="1"/>
</dbReference>
<dbReference type="InterPro" id="IPR008271">
    <property type="entry name" value="Ser/Thr_kinase_AS"/>
</dbReference>
<dbReference type="PROSITE" id="PS00108">
    <property type="entry name" value="PROTEIN_KINASE_ST"/>
    <property type="match status" value="1"/>
</dbReference>
<dbReference type="GO" id="GO:0005524">
    <property type="term" value="F:ATP binding"/>
    <property type="evidence" value="ECO:0007669"/>
    <property type="project" value="InterPro"/>
</dbReference>
<reference evidence="3 4" key="1">
    <citation type="journal article" date="2023" name="G3 (Bethesda)">
        <title>A chromosome-length genome assembly and annotation of blackberry (Rubus argutus, cv. 'Hillquist').</title>
        <authorList>
            <person name="Bruna T."/>
            <person name="Aryal R."/>
            <person name="Dudchenko O."/>
            <person name="Sargent D.J."/>
            <person name="Mead D."/>
            <person name="Buti M."/>
            <person name="Cavallini A."/>
            <person name="Hytonen T."/>
            <person name="Andres J."/>
            <person name="Pham M."/>
            <person name="Weisz D."/>
            <person name="Mascagni F."/>
            <person name="Usai G."/>
            <person name="Natali L."/>
            <person name="Bassil N."/>
            <person name="Fernandez G.E."/>
            <person name="Lomsadze A."/>
            <person name="Armour M."/>
            <person name="Olukolu B."/>
            <person name="Poorten T."/>
            <person name="Britton C."/>
            <person name="Davik J."/>
            <person name="Ashrafi H."/>
            <person name="Aiden E.L."/>
            <person name="Borodovsky M."/>
            <person name="Worthington M."/>
        </authorList>
    </citation>
    <scope>NUCLEOTIDE SEQUENCE [LARGE SCALE GENOMIC DNA]</scope>
    <source>
        <strain evidence="3">PI 553951</strain>
    </source>
</reference>
<dbReference type="GO" id="GO:0005886">
    <property type="term" value="C:plasma membrane"/>
    <property type="evidence" value="ECO:0007669"/>
    <property type="project" value="TreeGrafter"/>
</dbReference>
<comment type="caution">
    <text evidence="3">The sequence shown here is derived from an EMBL/GenBank/DDBJ whole genome shotgun (WGS) entry which is preliminary data.</text>
</comment>